<dbReference type="GO" id="GO:0003676">
    <property type="term" value="F:nucleic acid binding"/>
    <property type="evidence" value="ECO:0007669"/>
    <property type="project" value="InterPro"/>
</dbReference>
<dbReference type="Pfam" id="PF21315">
    <property type="entry name" value="FAN1_HTH"/>
    <property type="match status" value="1"/>
</dbReference>
<evidence type="ECO:0000313" key="12">
    <source>
        <dbReference type="EMBL" id="ARP81727.1"/>
    </source>
</evidence>
<proteinExistence type="inferred from homology"/>
<evidence type="ECO:0000313" key="13">
    <source>
        <dbReference type="Proteomes" id="UP000194151"/>
    </source>
</evidence>
<dbReference type="Proteomes" id="UP000194151">
    <property type="component" value="Chromosome"/>
</dbReference>
<comment type="cofactor">
    <cofactor evidence="2">
        <name>Mn(2+)</name>
        <dbReference type="ChEBI" id="CHEBI:29035"/>
    </cofactor>
</comment>
<comment type="cofactor">
    <cofactor evidence="3">
        <name>Mg(2+)</name>
        <dbReference type="ChEBI" id="CHEBI:18420"/>
    </cofactor>
</comment>
<evidence type="ECO:0000256" key="5">
    <source>
        <dbReference type="ARBA" id="ARBA00012029"/>
    </source>
</evidence>
<keyword evidence="9" id="KW-0460">Magnesium</keyword>
<dbReference type="InterPro" id="IPR040603">
    <property type="entry name" value="FAN1_SAP_bact"/>
</dbReference>
<dbReference type="SMART" id="SM00990">
    <property type="entry name" value="VRR_NUC"/>
    <property type="match status" value="1"/>
</dbReference>
<reference evidence="12 13" key="1">
    <citation type="submission" date="2017-05" db="EMBL/GenBank/DDBJ databases">
        <title>Complete and WGS of Bordetella genogroups.</title>
        <authorList>
            <person name="Spilker T."/>
            <person name="LiPuma J."/>
        </authorList>
    </citation>
    <scope>NUCLEOTIDE SEQUENCE [LARGE SCALE GENOMIC DNA]</scope>
    <source>
        <strain evidence="12 13">AU19157</strain>
    </source>
</reference>
<dbReference type="PANTHER" id="PTHR15749:SF4">
    <property type="entry name" value="FANCONI-ASSOCIATED NUCLEASE 1"/>
    <property type="match status" value="1"/>
</dbReference>
<organism evidence="12 13">
    <name type="scientific">Bordetella genomosp. 8</name>
    <dbReference type="NCBI Taxonomy" id="1416806"/>
    <lineage>
        <taxon>Bacteria</taxon>
        <taxon>Pseudomonadati</taxon>
        <taxon>Pseudomonadota</taxon>
        <taxon>Betaproteobacteria</taxon>
        <taxon>Burkholderiales</taxon>
        <taxon>Alcaligenaceae</taxon>
        <taxon>Bordetella</taxon>
    </lineage>
</organism>
<evidence type="ECO:0000256" key="3">
    <source>
        <dbReference type="ARBA" id="ARBA00001946"/>
    </source>
</evidence>
<keyword evidence="6" id="KW-0540">Nuclease</keyword>
<dbReference type="RefSeq" id="WP_232464798.1">
    <property type="nucleotide sequence ID" value="NZ_CP021108.1"/>
</dbReference>
<keyword evidence="10" id="KW-0464">Manganese</keyword>
<dbReference type="GO" id="GO:0004528">
    <property type="term" value="F:phosphodiesterase I activity"/>
    <property type="evidence" value="ECO:0007669"/>
    <property type="project" value="UniProtKB-EC"/>
</dbReference>
<dbReference type="InterPro" id="IPR011856">
    <property type="entry name" value="tRNA_endonuc-like_dom_sf"/>
</dbReference>
<keyword evidence="8" id="KW-0378">Hydrolase</keyword>
<evidence type="ECO:0000256" key="9">
    <source>
        <dbReference type="ARBA" id="ARBA00022842"/>
    </source>
</evidence>
<evidence type="ECO:0000256" key="1">
    <source>
        <dbReference type="ARBA" id="ARBA00000983"/>
    </source>
</evidence>
<comment type="similarity">
    <text evidence="4">Belongs to the FAN1 family.</text>
</comment>
<keyword evidence="13" id="KW-1185">Reference proteome</keyword>
<dbReference type="Pfam" id="PF08774">
    <property type="entry name" value="VRR_NUC"/>
    <property type="match status" value="1"/>
</dbReference>
<name>A0A1W6YKX9_9BORD</name>
<gene>
    <name evidence="12" type="ORF">CAL12_13500</name>
</gene>
<dbReference type="AlphaFoldDB" id="A0A1W6YKX9"/>
<dbReference type="GO" id="GO:0036297">
    <property type="term" value="P:interstrand cross-link repair"/>
    <property type="evidence" value="ECO:0007669"/>
    <property type="project" value="InterPro"/>
</dbReference>
<evidence type="ECO:0000256" key="7">
    <source>
        <dbReference type="ARBA" id="ARBA00022723"/>
    </source>
</evidence>
<evidence type="ECO:0000256" key="10">
    <source>
        <dbReference type="ARBA" id="ARBA00023211"/>
    </source>
</evidence>
<feature type="domain" description="VRR-NUC" evidence="11">
    <location>
        <begin position="439"/>
        <end position="553"/>
    </location>
</feature>
<dbReference type="STRING" id="1416806.CAL12_13500"/>
<dbReference type="EMBL" id="CP021108">
    <property type="protein sequence ID" value="ARP81727.1"/>
    <property type="molecule type" value="Genomic_DNA"/>
</dbReference>
<accession>A0A1W6YKX9</accession>
<dbReference type="InterPro" id="IPR033315">
    <property type="entry name" value="Fan1-like"/>
</dbReference>
<dbReference type="Pfam" id="PF18081">
    <property type="entry name" value="FANC_SAP"/>
    <property type="match status" value="1"/>
</dbReference>
<dbReference type="EC" id="3.1.4.1" evidence="5"/>
<dbReference type="InterPro" id="IPR049125">
    <property type="entry name" value="FAN1-like_WH"/>
</dbReference>
<dbReference type="Gene3D" id="3.40.1350.10">
    <property type="match status" value="1"/>
</dbReference>
<dbReference type="InterPro" id="IPR014883">
    <property type="entry name" value="VRR_NUC"/>
</dbReference>
<evidence type="ECO:0000256" key="6">
    <source>
        <dbReference type="ARBA" id="ARBA00022722"/>
    </source>
</evidence>
<evidence type="ECO:0000259" key="11">
    <source>
        <dbReference type="SMART" id="SM00990"/>
    </source>
</evidence>
<dbReference type="PANTHER" id="PTHR15749">
    <property type="entry name" value="FANCONI-ASSOCIATED NUCLEASE 1"/>
    <property type="match status" value="1"/>
</dbReference>
<evidence type="ECO:0000256" key="2">
    <source>
        <dbReference type="ARBA" id="ARBA00001936"/>
    </source>
</evidence>
<evidence type="ECO:0000256" key="4">
    <source>
        <dbReference type="ARBA" id="ARBA00005533"/>
    </source>
</evidence>
<sequence>MPAAILPRFDPGSPDIRYYYLRNFQFALDWIRARYDDVLGAEERGFIAAFVAMPRPAQALMTRMLMRRGPVFRGSALRYDEIGCPRAASRDLVAQGWVDDSPVLPLDDAARLLRRAELLRLLPPDLRHPALSKARMLEWLRVNDASPRTWTDWDDSGDFAISIRVAPLIDRLRLMFFGNLRQEWSAFIVADLGIVQYERVAFPDSARAFHTRADVDAYLWLHERRQRLEDGTQSAPALLEEILPVSFASPWLRHRHAKLRFLIGRQLERQADWDLACRAYDGCGHPEARQRYARVLELQARHAEALRFALQATRAPLNESEAQSLARLVARQQRRLGLPRARERAAQVIPVDVLTLPHPAQPRAVEHIVREHLDAPEAPAFYVENALINSLFGLLCWEAVFQPLPGAFFHPFQRGPADLHAPDFHARRDEAFGAQLARLDDGSYKRAILATFDAKMGIQSPFVFWGALDPGLLSLALDCIPAAHLKAWFSRILRDVAANTSGLPDLIRFFPACNAYELVEVKGPGDRLQDNQRRWMAYNAAHGVPVRVCRVRWLSQPA</sequence>
<protein>
    <recommendedName>
        <fullName evidence="5">phosphodiesterase I</fullName>
        <ecNumber evidence="5">3.1.4.1</ecNumber>
    </recommendedName>
</protein>
<dbReference type="KEGG" id="bgv:CAL12_13500"/>
<evidence type="ECO:0000256" key="8">
    <source>
        <dbReference type="ARBA" id="ARBA00022801"/>
    </source>
</evidence>
<comment type="catalytic activity">
    <reaction evidence="1">
        <text>Hydrolytically removes 5'-nucleotides successively from the 3'-hydroxy termini of 3'-hydroxy-terminated oligonucleotides.</text>
        <dbReference type="EC" id="3.1.4.1"/>
    </reaction>
</comment>
<keyword evidence="7" id="KW-0479">Metal-binding</keyword>
<dbReference type="GO" id="GO:0046872">
    <property type="term" value="F:metal ion binding"/>
    <property type="evidence" value="ECO:0007669"/>
    <property type="project" value="UniProtKB-KW"/>
</dbReference>